<dbReference type="SUPFAM" id="SSF54534">
    <property type="entry name" value="FKBP-like"/>
    <property type="match status" value="1"/>
</dbReference>
<dbReference type="Proteomes" id="UP000034228">
    <property type="component" value="Unassembled WGS sequence"/>
</dbReference>
<dbReference type="PATRIC" id="fig|336831.14.peg.3570"/>
<dbReference type="STRING" id="336831.WG68_02075"/>
<keyword evidence="4 5" id="KW-0697">Rotamase</keyword>
<keyword evidence="5 7" id="KW-0413">Isomerase</keyword>
<comment type="similarity">
    <text evidence="2">Belongs to the PpiC/parvulin rotamase family.</text>
</comment>
<dbReference type="PROSITE" id="PS50198">
    <property type="entry name" value="PPIC_PPIASE_2"/>
    <property type="match status" value="1"/>
</dbReference>
<dbReference type="Gene3D" id="3.10.50.40">
    <property type="match status" value="1"/>
</dbReference>
<dbReference type="OrthoDB" id="9769613at2"/>
<evidence type="ECO:0000259" key="6">
    <source>
        <dbReference type="PROSITE" id="PS50198"/>
    </source>
</evidence>
<dbReference type="InterPro" id="IPR000297">
    <property type="entry name" value="PPIase_PpiC"/>
</dbReference>
<feature type="domain" description="PpiC" evidence="6">
    <location>
        <begin position="99"/>
        <end position="199"/>
    </location>
</feature>
<keyword evidence="8" id="KW-1185">Reference proteome</keyword>
<name>A0A0M2V7F0_9GAMM</name>
<dbReference type="PANTHER" id="PTHR47245:SF2">
    <property type="entry name" value="PEPTIDYL-PROLYL CIS-TRANS ISOMERASE HP_0175-RELATED"/>
    <property type="match status" value="1"/>
</dbReference>
<protein>
    <recommendedName>
        <fullName evidence="3">peptidylprolyl isomerase</fullName>
        <ecNumber evidence="3">5.2.1.8</ecNumber>
    </recommendedName>
</protein>
<dbReference type="RefSeq" id="WP_046556008.1">
    <property type="nucleotide sequence ID" value="NZ_LAHO01000002.1"/>
</dbReference>
<dbReference type="AlphaFoldDB" id="A0A0M2V7F0"/>
<organism evidence="7 8">
    <name type="scientific">Arsukibacterium ikkense</name>
    <dbReference type="NCBI Taxonomy" id="336831"/>
    <lineage>
        <taxon>Bacteria</taxon>
        <taxon>Pseudomonadati</taxon>
        <taxon>Pseudomonadota</taxon>
        <taxon>Gammaproteobacteria</taxon>
        <taxon>Chromatiales</taxon>
        <taxon>Chromatiaceae</taxon>
        <taxon>Arsukibacterium</taxon>
    </lineage>
</organism>
<dbReference type="InterPro" id="IPR027304">
    <property type="entry name" value="Trigger_fact/SurA_dom_sf"/>
</dbReference>
<dbReference type="InterPro" id="IPR046357">
    <property type="entry name" value="PPIase_dom_sf"/>
</dbReference>
<proteinExistence type="inferred from homology"/>
<evidence type="ECO:0000313" key="7">
    <source>
        <dbReference type="EMBL" id="KKO46762.1"/>
    </source>
</evidence>
<gene>
    <name evidence="7" type="ORF">WG68_02075</name>
</gene>
<dbReference type="SUPFAM" id="SSF109998">
    <property type="entry name" value="Triger factor/SurA peptide-binding domain-like"/>
    <property type="match status" value="1"/>
</dbReference>
<dbReference type="EC" id="5.2.1.8" evidence="3"/>
<accession>A0A0M2V7F0</accession>
<evidence type="ECO:0000256" key="2">
    <source>
        <dbReference type="ARBA" id="ARBA00007656"/>
    </source>
</evidence>
<comment type="caution">
    <text evidence="7">The sequence shown here is derived from an EMBL/GenBank/DDBJ whole genome shotgun (WGS) entry which is preliminary data.</text>
</comment>
<evidence type="ECO:0000256" key="1">
    <source>
        <dbReference type="ARBA" id="ARBA00000971"/>
    </source>
</evidence>
<reference evidence="7 8" key="1">
    <citation type="submission" date="2015-03" db="EMBL/GenBank/DDBJ databases">
        <title>Draft genome sequences of two protease-producing strains of Arsukibacterium isolated from two cold and alkaline environments.</title>
        <authorList>
            <person name="Lylloff J.E."/>
            <person name="Skov L.B."/>
            <person name="Jepsen M."/>
            <person name="Hallin P.F."/>
            <person name="Sorensen S.J."/>
            <person name="Stougaard P."/>
            <person name="Glaring M.A."/>
        </authorList>
    </citation>
    <scope>NUCLEOTIDE SEQUENCE [LARGE SCALE GENOMIC DNA]</scope>
    <source>
        <strain evidence="7 8">GCM72</strain>
    </source>
</reference>
<dbReference type="GO" id="GO:0003755">
    <property type="term" value="F:peptidyl-prolyl cis-trans isomerase activity"/>
    <property type="evidence" value="ECO:0007669"/>
    <property type="project" value="UniProtKB-KW"/>
</dbReference>
<evidence type="ECO:0000256" key="4">
    <source>
        <dbReference type="ARBA" id="ARBA00023110"/>
    </source>
</evidence>
<dbReference type="EMBL" id="LAHO01000002">
    <property type="protein sequence ID" value="KKO46762.1"/>
    <property type="molecule type" value="Genomic_DNA"/>
</dbReference>
<dbReference type="InterPro" id="IPR050245">
    <property type="entry name" value="PrsA_foldase"/>
</dbReference>
<evidence type="ECO:0000256" key="3">
    <source>
        <dbReference type="ARBA" id="ARBA00013194"/>
    </source>
</evidence>
<evidence type="ECO:0000256" key="5">
    <source>
        <dbReference type="PROSITE-ProRule" id="PRU00278"/>
    </source>
</evidence>
<sequence>MIQVNNATISESALMAEVQYHPADSKRAATLKAAESLIIGELLRQRAKALGLTVKSELNSASDDDFLDALISQELPIPTAGDEECQQYYKLNPHRFASSPLLEVSHILLAAAPEDDKARVEAKILSEQLISQLQQGESLATLAKHYSACPSKETGGSLGQISRGQTVPEFERQIFSAEPGLLPQGIESRYGFHIVFIARKVPGKLLPFSAVQQKIAEYLNEKVRRKAVAQYIHTLIVNAEIDGYDFKLSDSPLMQ</sequence>
<evidence type="ECO:0000313" key="8">
    <source>
        <dbReference type="Proteomes" id="UP000034228"/>
    </source>
</evidence>
<dbReference type="PANTHER" id="PTHR47245">
    <property type="entry name" value="PEPTIDYLPROLYL ISOMERASE"/>
    <property type="match status" value="1"/>
</dbReference>
<dbReference type="Pfam" id="PF13616">
    <property type="entry name" value="Rotamase_3"/>
    <property type="match status" value="1"/>
</dbReference>
<comment type="catalytic activity">
    <reaction evidence="1">
        <text>[protein]-peptidylproline (omega=180) = [protein]-peptidylproline (omega=0)</text>
        <dbReference type="Rhea" id="RHEA:16237"/>
        <dbReference type="Rhea" id="RHEA-COMP:10747"/>
        <dbReference type="Rhea" id="RHEA-COMP:10748"/>
        <dbReference type="ChEBI" id="CHEBI:83833"/>
        <dbReference type="ChEBI" id="CHEBI:83834"/>
        <dbReference type="EC" id="5.2.1.8"/>
    </reaction>
</comment>